<dbReference type="Pfam" id="PF00752">
    <property type="entry name" value="XPG_N"/>
    <property type="match status" value="1"/>
</dbReference>
<sequence length="929" mass="100707">MGVQGLWDILIKAGRSRSLAHLAVVDGFEKNEFGCRAYRVGIDASIWYQHATFSKGGENPELRLLFFRLRALAELPILPLFVFDGRERPKVKRGSRMGKAGSHNLTAGMKKLLDIFGMEWRMAFGEAEAELAHLNRIGIIDAVMTDDVDALVFGAQAVIRNASPTLSGNKPHPALNTEGKASKHHVMIISADAIRIHPAVGMSRGGLILCALLSGGDYDDGLRGFGIQIAYGLARCGFGDRLLTASERRFQQDIRGVLGAWRIEINAELRTNSRGFLPRKYPSLSLPDTFPSMKSLENYANPICSRRDSERGGGGALRDTGELSLPRIAGFCEDHFDEWGHRSAIIKRFRDLLWGAAVMRVLRRVALEVDKREKDRRIAAGQNGLAVRGLLTPARHEGVGTPAALIKKYLNPSEVDRYAAAFVRRDPAPALVARDEGELHPLLKKIVGSRKHVSTDNILEYRVEVDPHQLLELVESGIKGKHPEPTLCVENATNSAFEDDDMQEFLLGSSQQGEKSSKKPPPDPYSVLRIWLPASIMRQVHPGLVENFEAAEEAKLMKKSTVGKRKRQRDDDASSDVDSLAGGSPPKQQRMRTKKVPAEGQTTGPSARSQAESIAGQSAVHTEVFSNLGNSLPRRNCGFLFTYPDPDDPDMLATEDNDHAGPSIAAADPQFEEPVAGPSGRYDDIFDQISGNYAAPAAKEKGKAPARRKPTRASEAGAGAKSRAKATGAASVIAAPSDDKLPPATGRLAKYDDMFDRILGIKPGLSGRKNKGKAPMRPRASASAAGCAIQGAAEPSVSASKRRKTAAGAVAFPDMCLGDEADGSVRRRSVAAAAFPDLPSPPRRQLPLPAPAPLRRRTTVDSSNVIEIPSDDDAEPVPRARPRVPDTTKELASARSALRRHPLEPSSSQDSGLGLDSFLQDTEVVFDFT</sequence>
<evidence type="ECO:0000313" key="7">
    <source>
        <dbReference type="Proteomes" id="UP000287166"/>
    </source>
</evidence>
<evidence type="ECO:0000259" key="4">
    <source>
        <dbReference type="SMART" id="SM00484"/>
    </source>
</evidence>
<accession>A0A401GGR4</accession>
<feature type="compositionally biased region" description="Basic residues" evidence="3">
    <location>
        <begin position="558"/>
        <end position="567"/>
    </location>
</feature>
<dbReference type="InterPro" id="IPR029060">
    <property type="entry name" value="PIN-like_dom_sf"/>
</dbReference>
<dbReference type="PANTHER" id="PTHR11081:SF75">
    <property type="entry name" value="ENDONUCLEASE, PUTATIVE (AFU_ORTHOLOGUE AFUA_3G13260)-RELATED"/>
    <property type="match status" value="1"/>
</dbReference>
<feature type="region of interest" description="Disordered" evidence="3">
    <location>
        <begin position="558"/>
        <end position="615"/>
    </location>
</feature>
<dbReference type="GeneID" id="38778275"/>
<keyword evidence="1" id="KW-0540">Nuclease</keyword>
<feature type="domain" description="XPG N-terminal" evidence="5">
    <location>
        <begin position="1"/>
        <end position="106"/>
    </location>
</feature>
<dbReference type="GO" id="GO:0006281">
    <property type="term" value="P:DNA repair"/>
    <property type="evidence" value="ECO:0007669"/>
    <property type="project" value="UniProtKB-ARBA"/>
</dbReference>
<feature type="compositionally biased region" description="Pro residues" evidence="3">
    <location>
        <begin position="838"/>
        <end position="852"/>
    </location>
</feature>
<feature type="region of interest" description="Disordered" evidence="3">
    <location>
        <begin position="696"/>
        <end position="745"/>
    </location>
</feature>
<gene>
    <name evidence="6" type="ORF">SCP_0310850</name>
</gene>
<dbReference type="SMART" id="SM00484">
    <property type="entry name" value="XPGI"/>
    <property type="match status" value="1"/>
</dbReference>
<dbReference type="EMBL" id="BFAD01000003">
    <property type="protein sequence ID" value="GBE81358.1"/>
    <property type="molecule type" value="Genomic_DNA"/>
</dbReference>
<keyword evidence="2" id="KW-0378">Hydrolase</keyword>
<dbReference type="Gene3D" id="3.40.50.1010">
    <property type="entry name" value="5'-nuclease"/>
    <property type="match status" value="2"/>
</dbReference>
<feature type="compositionally biased region" description="Polar residues" evidence="3">
    <location>
        <begin position="600"/>
        <end position="615"/>
    </location>
</feature>
<feature type="region of interest" description="Disordered" evidence="3">
    <location>
        <begin position="833"/>
        <end position="916"/>
    </location>
</feature>
<dbReference type="Proteomes" id="UP000287166">
    <property type="component" value="Unassembled WGS sequence"/>
</dbReference>
<evidence type="ECO:0000256" key="3">
    <source>
        <dbReference type="SAM" id="MobiDB-lite"/>
    </source>
</evidence>
<name>A0A401GGR4_9APHY</name>
<dbReference type="Pfam" id="PF18380">
    <property type="entry name" value="GEN1_C"/>
    <property type="match status" value="1"/>
</dbReference>
<dbReference type="SUPFAM" id="SSF88723">
    <property type="entry name" value="PIN domain-like"/>
    <property type="match status" value="1"/>
</dbReference>
<evidence type="ECO:0000313" key="6">
    <source>
        <dbReference type="EMBL" id="GBE81358.1"/>
    </source>
</evidence>
<evidence type="ECO:0000256" key="2">
    <source>
        <dbReference type="ARBA" id="ARBA00022801"/>
    </source>
</evidence>
<comment type="caution">
    <text evidence="6">The sequence shown here is derived from an EMBL/GenBank/DDBJ whole genome shotgun (WGS) entry which is preliminary data.</text>
</comment>
<dbReference type="RefSeq" id="XP_027612271.1">
    <property type="nucleotide sequence ID" value="XM_027756470.1"/>
</dbReference>
<evidence type="ECO:0000259" key="5">
    <source>
        <dbReference type="SMART" id="SM00485"/>
    </source>
</evidence>
<dbReference type="AlphaFoldDB" id="A0A401GGR4"/>
<dbReference type="PRINTS" id="PR00853">
    <property type="entry name" value="XPGRADSUPER"/>
</dbReference>
<dbReference type="InterPro" id="IPR006084">
    <property type="entry name" value="XPG/Rad2"/>
</dbReference>
<dbReference type="STRING" id="139825.A0A401GGR4"/>
<dbReference type="GO" id="GO:0017108">
    <property type="term" value="F:5'-flap endonuclease activity"/>
    <property type="evidence" value="ECO:0007669"/>
    <property type="project" value="TreeGrafter"/>
</dbReference>
<dbReference type="InterPro" id="IPR006086">
    <property type="entry name" value="XPG-I_dom"/>
</dbReference>
<dbReference type="SUPFAM" id="SSF47807">
    <property type="entry name" value="5' to 3' exonuclease, C-terminal subdomain"/>
    <property type="match status" value="1"/>
</dbReference>
<reference evidence="6 7" key="1">
    <citation type="journal article" date="2018" name="Sci. Rep.">
        <title>Genome sequence of the cauliflower mushroom Sparassis crispa (Hanabiratake) and its association with beneficial usage.</title>
        <authorList>
            <person name="Kiyama R."/>
            <person name="Furutani Y."/>
            <person name="Kawaguchi K."/>
            <person name="Nakanishi T."/>
        </authorList>
    </citation>
    <scope>NUCLEOTIDE SEQUENCE [LARGE SCALE GENOMIC DNA]</scope>
</reference>
<keyword evidence="7" id="KW-1185">Reference proteome</keyword>
<protein>
    <submittedName>
        <fullName evidence="6">PIN domain-like protein</fullName>
    </submittedName>
</protein>
<organism evidence="6 7">
    <name type="scientific">Sparassis crispa</name>
    <dbReference type="NCBI Taxonomy" id="139825"/>
    <lineage>
        <taxon>Eukaryota</taxon>
        <taxon>Fungi</taxon>
        <taxon>Dikarya</taxon>
        <taxon>Basidiomycota</taxon>
        <taxon>Agaricomycotina</taxon>
        <taxon>Agaricomycetes</taxon>
        <taxon>Polyporales</taxon>
        <taxon>Sparassidaceae</taxon>
        <taxon>Sparassis</taxon>
    </lineage>
</organism>
<proteinExistence type="predicted"/>
<dbReference type="PANTHER" id="PTHR11081">
    <property type="entry name" value="FLAP ENDONUCLEASE FAMILY MEMBER"/>
    <property type="match status" value="1"/>
</dbReference>
<dbReference type="InterPro" id="IPR041177">
    <property type="entry name" value="GEN1_C"/>
</dbReference>
<dbReference type="Pfam" id="PF00867">
    <property type="entry name" value="XPG_I"/>
    <property type="match status" value="1"/>
</dbReference>
<dbReference type="OrthoDB" id="2959108at2759"/>
<feature type="compositionally biased region" description="Low complexity" evidence="3">
    <location>
        <begin position="906"/>
        <end position="916"/>
    </location>
</feature>
<dbReference type="CDD" id="cd09870">
    <property type="entry name" value="PIN_YEN1"/>
    <property type="match status" value="1"/>
</dbReference>
<feature type="compositionally biased region" description="Low complexity" evidence="3">
    <location>
        <begin position="777"/>
        <end position="787"/>
    </location>
</feature>
<evidence type="ECO:0000256" key="1">
    <source>
        <dbReference type="ARBA" id="ARBA00022722"/>
    </source>
</evidence>
<dbReference type="InterPro" id="IPR037316">
    <property type="entry name" value="Yen1_H3TH"/>
</dbReference>
<dbReference type="InParanoid" id="A0A401GGR4"/>
<dbReference type="InterPro" id="IPR036279">
    <property type="entry name" value="5-3_exonuclease_C_sf"/>
</dbReference>
<feature type="region of interest" description="Disordered" evidence="3">
    <location>
        <begin position="762"/>
        <end position="787"/>
    </location>
</feature>
<dbReference type="CDD" id="cd09906">
    <property type="entry name" value="H3TH_YEN1"/>
    <property type="match status" value="1"/>
</dbReference>
<dbReference type="InterPro" id="IPR006085">
    <property type="entry name" value="XPG_DNA_repair_N"/>
</dbReference>
<dbReference type="GO" id="GO:0008821">
    <property type="term" value="F:crossover junction DNA endonuclease activity"/>
    <property type="evidence" value="ECO:0007669"/>
    <property type="project" value="InterPro"/>
</dbReference>
<feature type="domain" description="XPG-I" evidence="4">
    <location>
        <begin position="114"/>
        <end position="196"/>
    </location>
</feature>
<dbReference type="SMART" id="SM00485">
    <property type="entry name" value="XPGN"/>
    <property type="match status" value="1"/>
</dbReference>